<evidence type="ECO:0000313" key="11">
    <source>
        <dbReference type="Proteomes" id="UP001347796"/>
    </source>
</evidence>
<evidence type="ECO:0000256" key="2">
    <source>
        <dbReference type="ARBA" id="ARBA00008932"/>
    </source>
</evidence>
<dbReference type="PANTHER" id="PTHR10809:SF6">
    <property type="entry name" value="AT11025P-RELATED"/>
    <property type="match status" value="1"/>
</dbReference>
<evidence type="ECO:0000256" key="4">
    <source>
        <dbReference type="ARBA" id="ARBA00022989"/>
    </source>
</evidence>
<feature type="domain" description="MSP" evidence="9">
    <location>
        <begin position="7"/>
        <end position="125"/>
    </location>
</feature>
<dbReference type="EMBL" id="JAZGQO010000006">
    <property type="protein sequence ID" value="KAK6185312.1"/>
    <property type="molecule type" value="Genomic_DNA"/>
</dbReference>
<evidence type="ECO:0000256" key="8">
    <source>
        <dbReference type="SAM" id="Phobius"/>
    </source>
</evidence>
<comment type="subcellular location">
    <subcellularLocation>
        <location evidence="1">Membrane</location>
        <topology evidence="1">Single-pass type IV membrane protein</topology>
    </subcellularLocation>
</comment>
<dbReference type="PANTHER" id="PTHR10809">
    <property type="entry name" value="VESICLE-ASSOCIATED MEMBRANE PROTEIN-ASSOCIATED PROTEIN"/>
    <property type="match status" value="1"/>
</dbReference>
<keyword evidence="3 8" id="KW-0812">Transmembrane</keyword>
<keyword evidence="5 7" id="KW-0175">Coiled coil</keyword>
<sequence>MAKNEQVLQLEPSTELRFRGPFTDVISADLKLTNPSDKRVCFKVKTTAPKRYCVRPNSGVLEPKAHITVAVMLQPFEYDATEKSNKHKFMVQTLFAPDGPINQEQLWKEVSPENLMDSKLKCVFEMPESDHIEAKVTKPVETTKQSSGGDNEVKKVMEDYKKLQSELSQLKTENNQLREEGVRLRKVAVSETVHSTPISTTPTKSAQATGLVLPPMVYLIAALILGLLIGKLVL</sequence>
<dbReference type="GO" id="GO:0061817">
    <property type="term" value="P:endoplasmic reticulum-plasma membrane tethering"/>
    <property type="evidence" value="ECO:0007669"/>
    <property type="project" value="TreeGrafter"/>
</dbReference>
<reference evidence="10 11" key="1">
    <citation type="submission" date="2024-01" db="EMBL/GenBank/DDBJ databases">
        <title>The genome of the rayed Mediterranean limpet Patella caerulea (Linnaeus, 1758).</title>
        <authorList>
            <person name="Anh-Thu Weber A."/>
            <person name="Halstead-Nussloch G."/>
        </authorList>
    </citation>
    <scope>NUCLEOTIDE SEQUENCE [LARGE SCALE GENOMIC DNA]</scope>
    <source>
        <strain evidence="10">AATW-2023a</strain>
        <tissue evidence="10">Whole specimen</tissue>
    </source>
</reference>
<keyword evidence="6 8" id="KW-0472">Membrane</keyword>
<dbReference type="AlphaFoldDB" id="A0AAN8JU07"/>
<proteinExistence type="inferred from homology"/>
<dbReference type="GO" id="GO:0005789">
    <property type="term" value="C:endoplasmic reticulum membrane"/>
    <property type="evidence" value="ECO:0007669"/>
    <property type="project" value="InterPro"/>
</dbReference>
<feature type="transmembrane region" description="Helical" evidence="8">
    <location>
        <begin position="211"/>
        <end position="233"/>
    </location>
</feature>
<keyword evidence="11" id="KW-1185">Reference proteome</keyword>
<feature type="coiled-coil region" evidence="7">
    <location>
        <begin position="153"/>
        <end position="187"/>
    </location>
</feature>
<dbReference type="GO" id="GO:0033149">
    <property type="term" value="F:FFAT motif binding"/>
    <property type="evidence" value="ECO:0007669"/>
    <property type="project" value="TreeGrafter"/>
</dbReference>
<dbReference type="PIRSF" id="PIRSF019693">
    <property type="entry name" value="VAMP-associated"/>
    <property type="match status" value="1"/>
</dbReference>
<evidence type="ECO:0000313" key="10">
    <source>
        <dbReference type="EMBL" id="KAK6185312.1"/>
    </source>
</evidence>
<evidence type="ECO:0000256" key="6">
    <source>
        <dbReference type="ARBA" id="ARBA00023136"/>
    </source>
</evidence>
<accession>A0AAN8JU07</accession>
<dbReference type="InterPro" id="IPR016763">
    <property type="entry name" value="VAP"/>
</dbReference>
<evidence type="ECO:0000256" key="1">
    <source>
        <dbReference type="ARBA" id="ARBA00004211"/>
    </source>
</evidence>
<dbReference type="GO" id="GO:0090158">
    <property type="term" value="P:endoplasmic reticulum membrane organization"/>
    <property type="evidence" value="ECO:0007669"/>
    <property type="project" value="TreeGrafter"/>
</dbReference>
<dbReference type="SUPFAM" id="SSF49354">
    <property type="entry name" value="PapD-like"/>
    <property type="match status" value="1"/>
</dbReference>
<comment type="caution">
    <text evidence="10">The sequence shown here is derived from an EMBL/GenBank/DDBJ whole genome shotgun (WGS) entry which is preliminary data.</text>
</comment>
<comment type="similarity">
    <text evidence="2">Belongs to the VAMP-associated protein (VAP) (TC 9.B.17) family.</text>
</comment>
<dbReference type="Gene3D" id="2.60.40.10">
    <property type="entry name" value="Immunoglobulins"/>
    <property type="match status" value="1"/>
</dbReference>
<organism evidence="10 11">
    <name type="scientific">Patella caerulea</name>
    <name type="common">Rayed Mediterranean limpet</name>
    <dbReference type="NCBI Taxonomy" id="87958"/>
    <lineage>
        <taxon>Eukaryota</taxon>
        <taxon>Metazoa</taxon>
        <taxon>Spiralia</taxon>
        <taxon>Lophotrochozoa</taxon>
        <taxon>Mollusca</taxon>
        <taxon>Gastropoda</taxon>
        <taxon>Patellogastropoda</taxon>
        <taxon>Patelloidea</taxon>
        <taxon>Patellidae</taxon>
        <taxon>Patella</taxon>
    </lineage>
</organism>
<dbReference type="Pfam" id="PF00635">
    <property type="entry name" value="Motile_Sperm"/>
    <property type="match status" value="1"/>
</dbReference>
<evidence type="ECO:0000256" key="5">
    <source>
        <dbReference type="ARBA" id="ARBA00023054"/>
    </source>
</evidence>
<dbReference type="InterPro" id="IPR000535">
    <property type="entry name" value="MSP_dom"/>
</dbReference>
<dbReference type="PROSITE" id="PS50202">
    <property type="entry name" value="MSP"/>
    <property type="match status" value="1"/>
</dbReference>
<protein>
    <recommendedName>
        <fullName evidence="9">MSP domain-containing protein</fullName>
    </recommendedName>
</protein>
<evidence type="ECO:0000259" key="9">
    <source>
        <dbReference type="PROSITE" id="PS50202"/>
    </source>
</evidence>
<dbReference type="Proteomes" id="UP001347796">
    <property type="component" value="Unassembled WGS sequence"/>
</dbReference>
<dbReference type="FunFam" id="2.60.40.10:FF:000334">
    <property type="entry name" value="vesicle-associated membrane protein-associated protein A isoform X1"/>
    <property type="match status" value="1"/>
</dbReference>
<evidence type="ECO:0000256" key="7">
    <source>
        <dbReference type="SAM" id="Coils"/>
    </source>
</evidence>
<name>A0AAN8JU07_PATCE</name>
<gene>
    <name evidence="10" type="ORF">SNE40_007574</name>
</gene>
<keyword evidence="4 8" id="KW-1133">Transmembrane helix</keyword>
<evidence type="ECO:0000256" key="3">
    <source>
        <dbReference type="ARBA" id="ARBA00022692"/>
    </source>
</evidence>
<dbReference type="GO" id="GO:0005886">
    <property type="term" value="C:plasma membrane"/>
    <property type="evidence" value="ECO:0007669"/>
    <property type="project" value="TreeGrafter"/>
</dbReference>
<dbReference type="InterPro" id="IPR013783">
    <property type="entry name" value="Ig-like_fold"/>
</dbReference>
<dbReference type="InterPro" id="IPR008962">
    <property type="entry name" value="PapD-like_sf"/>
</dbReference>